<keyword evidence="4" id="KW-0540">Nuclease</keyword>
<reference evidence="10" key="1">
    <citation type="journal article" date="2023" name="Insect Mol. Biol.">
        <title>Genome sequencing provides insights into the evolution of gene families encoding plant cell wall-degrading enzymes in longhorned beetles.</title>
        <authorList>
            <person name="Shin N.R."/>
            <person name="Okamura Y."/>
            <person name="Kirsch R."/>
            <person name="Pauchet Y."/>
        </authorList>
    </citation>
    <scope>NUCLEOTIDE SEQUENCE</scope>
    <source>
        <strain evidence="10">MMC_N1</strain>
    </source>
</reference>
<dbReference type="PANTHER" id="PTHR22930:SF269">
    <property type="entry name" value="NUCLEASE HARBI1-LIKE PROTEIN"/>
    <property type="match status" value="1"/>
</dbReference>
<comment type="cofactor">
    <cofactor evidence="1">
        <name>a divalent metal cation</name>
        <dbReference type="ChEBI" id="CHEBI:60240"/>
    </cofactor>
</comment>
<dbReference type="InterPro" id="IPR045249">
    <property type="entry name" value="HARBI1-like"/>
</dbReference>
<evidence type="ECO:0000256" key="7">
    <source>
        <dbReference type="ARBA" id="ARBA00023242"/>
    </source>
</evidence>
<dbReference type="EMBL" id="JAPWTJ010000591">
    <property type="protein sequence ID" value="KAJ8977074.1"/>
    <property type="molecule type" value="Genomic_DNA"/>
</dbReference>
<keyword evidence="8" id="KW-0472">Membrane</keyword>
<dbReference type="SUPFAM" id="SSF56219">
    <property type="entry name" value="DNase I-like"/>
    <property type="match status" value="1"/>
</dbReference>
<sequence length="551" mass="63485">MPKDEVLPQTDVYAPYVLVGDEAYPLKRYLLKPYPRQNLTDEQRIFNYRLSRARRCVECAFGILVAKWRCLKTELQVNPEHVDIIVQCVCLLHNIVIDKEGYTGNIHDITPEKELVNENNSENNSGTSYIKRGKIYINNVGYTCEEIGEIEDDVYTEQNTGNSAPSTPINATTSKVGENTSEQFTHGPEVIVLTETHQVEDLSIYNIKGYEIIYNDGKYNQNDGTIMYVKNDLEYNYKIINLSEKNRAILLNLMFSGKIIKILSLYKNPPYSVPEFIDSLRNTFIDLNIGNCDYFMVVGDINIDILEKEIHATVVDYLNLMNEMGVALRKRNGYGVSDKCFFKPDYTRVTESSKTCLDHIFIKTNTDKELLLPIIIKTTLTDHYCTYLQIVINGKGENKYAPKTNLFKNINYKALGNLLQNESWDTVYNIKGAEPATKEFIQILNKAIQNSTFIVKTKNRKRKVWITNGLIKSINKRDDINKVNKLIKAAKQSYYKNQIKLNSNDNSKLWNIISEISEQKKESEHKKHYFFYYLVLLVLATTNVYVAAINQ</sequence>
<comment type="similarity">
    <text evidence="3">Belongs to the HARBI1 family.</text>
</comment>
<proteinExistence type="inferred from homology"/>
<name>A0ABQ9JFV8_9CUCU</name>
<protein>
    <recommendedName>
        <fullName evidence="9">DDE Tnp4 domain-containing protein</fullName>
    </recommendedName>
</protein>
<evidence type="ECO:0000256" key="3">
    <source>
        <dbReference type="ARBA" id="ARBA00006958"/>
    </source>
</evidence>
<evidence type="ECO:0000256" key="1">
    <source>
        <dbReference type="ARBA" id="ARBA00001968"/>
    </source>
</evidence>
<evidence type="ECO:0000256" key="5">
    <source>
        <dbReference type="ARBA" id="ARBA00022723"/>
    </source>
</evidence>
<keyword evidence="5" id="KW-0479">Metal-binding</keyword>
<keyword evidence="7" id="KW-0539">Nucleus</keyword>
<dbReference type="Proteomes" id="UP001162164">
    <property type="component" value="Unassembled WGS sequence"/>
</dbReference>
<accession>A0ABQ9JFV8</accession>
<keyword evidence="8" id="KW-0812">Transmembrane</keyword>
<keyword evidence="11" id="KW-1185">Reference proteome</keyword>
<evidence type="ECO:0000256" key="8">
    <source>
        <dbReference type="SAM" id="Phobius"/>
    </source>
</evidence>
<dbReference type="Pfam" id="PF13359">
    <property type="entry name" value="DDE_Tnp_4"/>
    <property type="match status" value="1"/>
</dbReference>
<keyword evidence="8" id="KW-1133">Transmembrane helix</keyword>
<dbReference type="InterPro" id="IPR036691">
    <property type="entry name" value="Endo/exonu/phosph_ase_sf"/>
</dbReference>
<keyword evidence="6" id="KW-0378">Hydrolase</keyword>
<feature type="domain" description="DDE Tnp4" evidence="9">
    <location>
        <begin position="12"/>
        <end position="94"/>
    </location>
</feature>
<feature type="transmembrane region" description="Helical" evidence="8">
    <location>
        <begin position="529"/>
        <end position="548"/>
    </location>
</feature>
<dbReference type="PANTHER" id="PTHR22930">
    <property type="match status" value="1"/>
</dbReference>
<dbReference type="InterPro" id="IPR027806">
    <property type="entry name" value="HARBI1_dom"/>
</dbReference>
<dbReference type="Gene3D" id="3.60.10.10">
    <property type="entry name" value="Endonuclease/exonuclease/phosphatase"/>
    <property type="match status" value="1"/>
</dbReference>
<evidence type="ECO:0000256" key="6">
    <source>
        <dbReference type="ARBA" id="ARBA00022801"/>
    </source>
</evidence>
<comment type="caution">
    <text evidence="10">The sequence shown here is derived from an EMBL/GenBank/DDBJ whole genome shotgun (WGS) entry which is preliminary data.</text>
</comment>
<organism evidence="10 11">
    <name type="scientific">Molorchus minor</name>
    <dbReference type="NCBI Taxonomy" id="1323400"/>
    <lineage>
        <taxon>Eukaryota</taxon>
        <taxon>Metazoa</taxon>
        <taxon>Ecdysozoa</taxon>
        <taxon>Arthropoda</taxon>
        <taxon>Hexapoda</taxon>
        <taxon>Insecta</taxon>
        <taxon>Pterygota</taxon>
        <taxon>Neoptera</taxon>
        <taxon>Endopterygota</taxon>
        <taxon>Coleoptera</taxon>
        <taxon>Polyphaga</taxon>
        <taxon>Cucujiformia</taxon>
        <taxon>Chrysomeloidea</taxon>
        <taxon>Cerambycidae</taxon>
        <taxon>Lamiinae</taxon>
        <taxon>Monochamini</taxon>
        <taxon>Molorchus</taxon>
    </lineage>
</organism>
<evidence type="ECO:0000313" key="10">
    <source>
        <dbReference type="EMBL" id="KAJ8977074.1"/>
    </source>
</evidence>
<evidence type="ECO:0000259" key="9">
    <source>
        <dbReference type="Pfam" id="PF13359"/>
    </source>
</evidence>
<evidence type="ECO:0000256" key="2">
    <source>
        <dbReference type="ARBA" id="ARBA00004123"/>
    </source>
</evidence>
<comment type="subcellular location">
    <subcellularLocation>
        <location evidence="2">Nucleus</location>
    </subcellularLocation>
</comment>
<evidence type="ECO:0000256" key="4">
    <source>
        <dbReference type="ARBA" id="ARBA00022722"/>
    </source>
</evidence>
<evidence type="ECO:0000313" key="11">
    <source>
        <dbReference type="Proteomes" id="UP001162164"/>
    </source>
</evidence>
<gene>
    <name evidence="10" type="ORF">NQ317_017236</name>
</gene>